<proteinExistence type="predicted"/>
<dbReference type="EMBL" id="CZDF01000154">
    <property type="protein sequence ID" value="CUR32638.1"/>
    <property type="molecule type" value="Genomic_DNA"/>
</dbReference>
<dbReference type="Gene3D" id="1.10.10.10">
    <property type="entry name" value="Winged helix-like DNA-binding domain superfamily/Winged helix DNA-binding domain"/>
    <property type="match status" value="1"/>
</dbReference>
<accession>A0A1J1LKD3</accession>
<evidence type="ECO:0000313" key="3">
    <source>
        <dbReference type="Proteomes" id="UP000184315"/>
    </source>
</evidence>
<sequence length="117" mass="14138">MTFEEIYQFFQEPPPIYLNKELAVCYILSVFLRGDSYGTELIERLEQEYSAYRLSDTVLYSALKFLEKQGTITGYWQKVEGRGRPRRMYQIIPEYKTQAQELARLWHEYTTRRDKFV</sequence>
<dbReference type="Proteomes" id="UP000184315">
    <property type="component" value="Unassembled WGS sequence"/>
</dbReference>
<organism evidence="2 3">
    <name type="scientific">Planktothrix tepida PCC 9214</name>
    <dbReference type="NCBI Taxonomy" id="671072"/>
    <lineage>
        <taxon>Bacteria</taxon>
        <taxon>Bacillati</taxon>
        <taxon>Cyanobacteriota</taxon>
        <taxon>Cyanophyceae</taxon>
        <taxon>Oscillatoriophycideae</taxon>
        <taxon>Oscillatoriales</taxon>
        <taxon>Microcoleaceae</taxon>
        <taxon>Planktothrix</taxon>
    </lineage>
</organism>
<keyword evidence="3" id="KW-1185">Reference proteome</keyword>
<dbReference type="InterPro" id="IPR036388">
    <property type="entry name" value="WH-like_DNA-bd_sf"/>
</dbReference>
<gene>
    <name evidence="2" type="ORF">PL9214490185</name>
</gene>
<dbReference type="SUPFAM" id="SSF46785">
    <property type="entry name" value="Winged helix' DNA-binding domain"/>
    <property type="match status" value="1"/>
</dbReference>
<dbReference type="InterPro" id="IPR036390">
    <property type="entry name" value="WH_DNA-bd_sf"/>
</dbReference>
<name>A0A1J1LKD3_9CYAN</name>
<evidence type="ECO:0000313" key="2">
    <source>
        <dbReference type="EMBL" id="CUR32638.1"/>
    </source>
</evidence>
<dbReference type="STRING" id="671072.PL9214490185"/>
<dbReference type="PANTHER" id="PTHR33169:SF14">
    <property type="entry name" value="TRANSCRIPTIONAL REGULATOR RV3488"/>
    <property type="match status" value="1"/>
</dbReference>
<feature type="domain" description="Transcription regulator PadR N-terminal" evidence="1">
    <location>
        <begin position="27"/>
        <end position="91"/>
    </location>
</feature>
<reference evidence="3" key="1">
    <citation type="submission" date="2015-10" db="EMBL/GenBank/DDBJ databases">
        <authorList>
            <person name="Regsiter A."/>
            <person name="william w."/>
        </authorList>
    </citation>
    <scope>NUCLEOTIDE SEQUENCE [LARGE SCALE GENOMIC DNA]</scope>
</reference>
<dbReference type="OrthoDB" id="424245at2"/>
<dbReference type="InterPro" id="IPR005149">
    <property type="entry name" value="Tscrpt_reg_PadR_N"/>
</dbReference>
<dbReference type="RefSeq" id="WP_072719358.1">
    <property type="nucleotide sequence ID" value="NZ_LN889801.1"/>
</dbReference>
<protein>
    <submittedName>
        <fullName evidence="2">Transcriptional regulator, PadR-like family</fullName>
    </submittedName>
</protein>
<dbReference type="PANTHER" id="PTHR33169">
    <property type="entry name" value="PADR-FAMILY TRANSCRIPTIONAL REGULATOR"/>
    <property type="match status" value="1"/>
</dbReference>
<dbReference type="Pfam" id="PF03551">
    <property type="entry name" value="PadR"/>
    <property type="match status" value="1"/>
</dbReference>
<dbReference type="AlphaFoldDB" id="A0A1J1LKD3"/>
<evidence type="ECO:0000259" key="1">
    <source>
        <dbReference type="Pfam" id="PF03551"/>
    </source>
</evidence>
<dbReference type="InterPro" id="IPR052509">
    <property type="entry name" value="Metal_resp_DNA-bind_regulator"/>
</dbReference>